<feature type="non-terminal residue" evidence="1">
    <location>
        <position position="1"/>
    </location>
</feature>
<dbReference type="EMBL" id="JAGSPN010000471">
    <property type="protein sequence ID" value="MBR7784668.1"/>
    <property type="molecule type" value="Genomic_DNA"/>
</dbReference>
<comment type="caution">
    <text evidence="1">The sequence shown here is derived from an EMBL/GenBank/DDBJ whole genome shotgun (WGS) entry which is preliminary data.</text>
</comment>
<feature type="non-terminal residue" evidence="1">
    <location>
        <position position="103"/>
    </location>
</feature>
<sequence>HINGRALDQDGWDRLQRGPLPLYAAYRNAAQLAQQSPTRQQLFLYASWQDALISHLDLSAMLNRDRQDASKRLWLEARYHQGKLDVALQWQKNSGSALSQYGA</sequence>
<keyword evidence="2" id="KW-1185">Reference proteome</keyword>
<accession>A0A941DPP4</accession>
<gene>
    <name evidence="1" type="ORF">KDM89_21275</name>
</gene>
<evidence type="ECO:0000313" key="2">
    <source>
        <dbReference type="Proteomes" id="UP000680067"/>
    </source>
</evidence>
<protein>
    <submittedName>
        <fullName evidence="1">Uncharacterized protein</fullName>
    </submittedName>
</protein>
<dbReference type="Proteomes" id="UP000680067">
    <property type="component" value="Unassembled WGS sequence"/>
</dbReference>
<reference evidence="1" key="1">
    <citation type="submission" date="2021-04" db="EMBL/GenBank/DDBJ databases">
        <title>novel species isolated from subtropical streams in China.</title>
        <authorList>
            <person name="Lu H."/>
        </authorList>
    </citation>
    <scope>NUCLEOTIDE SEQUENCE</scope>
    <source>
        <strain evidence="1">LFS511W</strain>
    </source>
</reference>
<name>A0A941DPP4_9BURK</name>
<dbReference type="AlphaFoldDB" id="A0A941DPP4"/>
<proteinExistence type="predicted"/>
<evidence type="ECO:0000313" key="1">
    <source>
        <dbReference type="EMBL" id="MBR7784668.1"/>
    </source>
</evidence>
<organism evidence="1 2">
    <name type="scientific">Undibacterium luofuense</name>
    <dbReference type="NCBI Taxonomy" id="2828733"/>
    <lineage>
        <taxon>Bacteria</taxon>
        <taxon>Pseudomonadati</taxon>
        <taxon>Pseudomonadota</taxon>
        <taxon>Betaproteobacteria</taxon>
        <taxon>Burkholderiales</taxon>
        <taxon>Oxalobacteraceae</taxon>
        <taxon>Undibacterium</taxon>
    </lineage>
</organism>